<reference evidence="1 2" key="1">
    <citation type="journal article" date="2019" name="Sci. Data">
        <title>Hybrid genome assembly and annotation of Danionella translucida.</title>
        <authorList>
            <person name="Kadobianskyi M."/>
            <person name="Schulze L."/>
            <person name="Schuelke M."/>
            <person name="Judkewitz B."/>
        </authorList>
    </citation>
    <scope>NUCLEOTIDE SEQUENCE [LARGE SCALE GENOMIC DNA]</scope>
    <source>
        <strain evidence="1 2">Bolton</strain>
    </source>
</reference>
<organism evidence="1 2">
    <name type="scientific">Danionella cerebrum</name>
    <dbReference type="NCBI Taxonomy" id="2873325"/>
    <lineage>
        <taxon>Eukaryota</taxon>
        <taxon>Metazoa</taxon>
        <taxon>Chordata</taxon>
        <taxon>Craniata</taxon>
        <taxon>Vertebrata</taxon>
        <taxon>Euteleostomi</taxon>
        <taxon>Actinopterygii</taxon>
        <taxon>Neopterygii</taxon>
        <taxon>Teleostei</taxon>
        <taxon>Ostariophysi</taxon>
        <taxon>Cypriniformes</taxon>
        <taxon>Danionidae</taxon>
        <taxon>Danioninae</taxon>
        <taxon>Danionella</taxon>
    </lineage>
</organism>
<keyword evidence="2" id="KW-1185">Reference proteome</keyword>
<name>A0A553MQX4_9TELE</name>
<comment type="caution">
    <text evidence="1">The sequence shown here is derived from an EMBL/GenBank/DDBJ whole genome shotgun (WGS) entry which is preliminary data.</text>
</comment>
<evidence type="ECO:0000313" key="2">
    <source>
        <dbReference type="Proteomes" id="UP000316079"/>
    </source>
</evidence>
<protein>
    <submittedName>
        <fullName evidence="1">Uncharacterized protein</fullName>
    </submittedName>
</protein>
<dbReference type="AlphaFoldDB" id="A0A553MQX4"/>
<proteinExistence type="predicted"/>
<gene>
    <name evidence="1" type="ORF">DNTS_005345</name>
</gene>
<accession>A0A553MQX4</accession>
<dbReference type="EMBL" id="SRMA01027316">
    <property type="protein sequence ID" value="TRY55575.1"/>
    <property type="molecule type" value="Genomic_DNA"/>
</dbReference>
<sequence length="125" mass="14115">MCACPCSLNQSVKRQFTNQRKASPYKNPRHRLIFLFFSGLTKSKGWMRAIIWKMLDEYNTLQPPNTEMNQEDGMSMTHCSPPPPITNLNQGISKHAFSLKVPWGCGGSWNVKVFGLVLSLGRDGL</sequence>
<dbReference type="Proteomes" id="UP000316079">
    <property type="component" value="Unassembled WGS sequence"/>
</dbReference>
<evidence type="ECO:0000313" key="1">
    <source>
        <dbReference type="EMBL" id="TRY55575.1"/>
    </source>
</evidence>